<protein>
    <recommendedName>
        <fullName evidence="5">Cytochrome c domain-containing protein</fullName>
    </recommendedName>
</protein>
<keyword evidence="7" id="KW-1185">Reference proteome</keyword>
<dbReference type="PROSITE" id="PS51007">
    <property type="entry name" value="CYTC"/>
    <property type="match status" value="2"/>
</dbReference>
<dbReference type="STRING" id="1969733.B5V00_12140"/>
<evidence type="ECO:0000313" key="7">
    <source>
        <dbReference type="Proteomes" id="UP000193136"/>
    </source>
</evidence>
<dbReference type="GO" id="GO:0009055">
    <property type="term" value="F:electron transfer activity"/>
    <property type="evidence" value="ECO:0007669"/>
    <property type="project" value="InterPro"/>
</dbReference>
<evidence type="ECO:0000256" key="2">
    <source>
        <dbReference type="ARBA" id="ARBA00023004"/>
    </source>
</evidence>
<dbReference type="EMBL" id="NAAD01000015">
    <property type="protein sequence ID" value="ORJ58592.1"/>
    <property type="molecule type" value="Genomic_DNA"/>
</dbReference>
<keyword evidence="1 3" id="KW-0479">Metal-binding</keyword>
<evidence type="ECO:0000256" key="1">
    <source>
        <dbReference type="ARBA" id="ARBA00022723"/>
    </source>
</evidence>
<dbReference type="Gene3D" id="1.10.1130.10">
    <property type="entry name" value="Flavocytochrome C3, Chain A"/>
    <property type="match status" value="2"/>
</dbReference>
<dbReference type="GO" id="GO:0046872">
    <property type="term" value="F:metal ion binding"/>
    <property type="evidence" value="ECO:0007669"/>
    <property type="project" value="UniProtKB-KW"/>
</dbReference>
<dbReference type="Proteomes" id="UP000193136">
    <property type="component" value="Unassembled WGS sequence"/>
</dbReference>
<dbReference type="OrthoDB" id="5477228at2"/>
<dbReference type="SUPFAM" id="SSF48695">
    <property type="entry name" value="Multiheme cytochromes"/>
    <property type="match status" value="2"/>
</dbReference>
<feature type="domain" description="Cytochrome c" evidence="5">
    <location>
        <begin position="763"/>
        <end position="877"/>
    </location>
</feature>
<keyword evidence="2 3" id="KW-0408">Iron</keyword>
<dbReference type="RefSeq" id="WP_085011073.1">
    <property type="nucleotide sequence ID" value="NZ_NAAD01000015.1"/>
</dbReference>
<evidence type="ECO:0000256" key="3">
    <source>
        <dbReference type="PROSITE-ProRule" id="PRU00433"/>
    </source>
</evidence>
<evidence type="ECO:0000256" key="4">
    <source>
        <dbReference type="SAM" id="SignalP"/>
    </source>
</evidence>
<feature type="chain" id="PRO_5012936372" description="Cytochrome c domain-containing protein" evidence="4">
    <location>
        <begin position="21"/>
        <end position="968"/>
    </location>
</feature>
<proteinExistence type="predicted"/>
<dbReference type="InterPro" id="IPR009056">
    <property type="entry name" value="Cyt_c-like_dom"/>
</dbReference>
<feature type="signal peptide" evidence="4">
    <location>
        <begin position="1"/>
        <end position="20"/>
    </location>
</feature>
<keyword evidence="3" id="KW-0349">Heme</keyword>
<gene>
    <name evidence="6" type="ORF">B5V00_12140</name>
</gene>
<dbReference type="GO" id="GO:0020037">
    <property type="term" value="F:heme binding"/>
    <property type="evidence" value="ECO:0007669"/>
    <property type="project" value="InterPro"/>
</dbReference>
<evidence type="ECO:0000313" key="6">
    <source>
        <dbReference type="EMBL" id="ORJ58592.1"/>
    </source>
</evidence>
<feature type="domain" description="Cytochrome c" evidence="5">
    <location>
        <begin position="215"/>
        <end position="328"/>
    </location>
</feature>
<dbReference type="InterPro" id="IPR036280">
    <property type="entry name" value="Multihaem_cyt_sf"/>
</dbReference>
<organism evidence="6 7">
    <name type="scientific">Geothermobacter hydrogeniphilus</name>
    <dbReference type="NCBI Taxonomy" id="1969733"/>
    <lineage>
        <taxon>Bacteria</taxon>
        <taxon>Pseudomonadati</taxon>
        <taxon>Thermodesulfobacteriota</taxon>
        <taxon>Desulfuromonadia</taxon>
        <taxon>Desulfuromonadales</taxon>
        <taxon>Geothermobacteraceae</taxon>
        <taxon>Geothermobacter</taxon>
    </lineage>
</organism>
<sequence length="968" mass="103263">MSRKLIAFLAATLVIAPLWGCGSNRDSGGGGSTVQTPNQVIATASFVGSTRCLSCHNDKSNWGHTLHKAVLRAPGSFSPAQAKTESFYAGTINAGLTALIGGQVIYFDYDGASWTANTASGPNTKYQTRIFEPADSTNPVPGQYTFQITDGTTTRNYKVLLTYGGEANYKQRYVVTGIGASKHISPIQYNDKGTGADQWVAYHAERWFNTTTNSLAEPPAEESFDGNCAGCHFTGYQLAKNGAGEEIADAVDDINGALDFDGDGSMDEINVGCEACHGAGSVHAETQNPAYIINPADLTPVEANMVCGQCHIRGKSIDKFTEFAEATATAPVQAPFPAKLDADGNLMKFRPGLDDLSTFYSFDSGDGSGAGSFTSQYWGGEPSSGDFQASVKHHQQYIDILQGPHSPTGSDPDVPRCYTCHDMHNNSDPGAHQVVTNRVDDGVKMTTANDNDTLCLSCHAGMPGPFVNLTKEDVANMTPNGAFNDQMDAVKKAVTDHTQHYYDPTKVDGTSGGVSRCSKCHMPKTAKSALKYDIHAHTFEVIEPAASKSTSPSAGVPNGCTSCHTAADDAALDALQAEFDEKFPKGTDGHLDETLRDPNLEYIGWAATGHANYADDPFNHWNADGSIPTSCAKCHSKVGFRDWALDGTVDAAAPIGQVLSCGTCHVNGQDPEMGNGNLGSTDMLYDDLATYTALANVVFPSGAALTLNNDSNMCMACHTGRKSKADVDAYVPGSNFGSVNPHYLAAAAVMFGTDAQGGYEYAAKTYAGQNDFSAVPGDDMTAFDTCTECHMSGNGKSTHQLVKPAINDCLPCHADDPSQPAYPNVDATNFKFSGIRNPANTTDYNGNGNTTESLKDEIRALEADLLTDIMTYAANPAGLNAPVVYDDATYPYWFNDTNGNGVVDPGENIYPNAYTAFDTTMIRAAYNYTFSVKEPHGYIHHPDYIAQLLIDSMEDLGTDIVARGYVRP</sequence>
<accession>A0A1X0Y0J7</accession>
<keyword evidence="4" id="KW-0732">Signal</keyword>
<reference evidence="6 7" key="1">
    <citation type="submission" date="2017-03" db="EMBL/GenBank/DDBJ databases">
        <title>Genome sequence of Geothermobacter sp. EPR-M, Deep-Sea Iron Reducer.</title>
        <authorList>
            <person name="Tully B."/>
            <person name="Savalia P."/>
            <person name="Abuyen K."/>
            <person name="Baughan C."/>
            <person name="Romero E."/>
            <person name="Ronkowski C."/>
            <person name="Torres B."/>
            <person name="Tremblay J."/>
            <person name="Trujillo A."/>
            <person name="Tyler M."/>
            <person name="Perez-Rodriguez I."/>
            <person name="Amend J."/>
        </authorList>
    </citation>
    <scope>NUCLEOTIDE SEQUENCE [LARGE SCALE GENOMIC DNA]</scope>
    <source>
        <strain evidence="6 7">EPR-M</strain>
    </source>
</reference>
<name>A0A1X0Y0J7_9BACT</name>
<comment type="caution">
    <text evidence="6">The sequence shown here is derived from an EMBL/GenBank/DDBJ whole genome shotgun (WGS) entry which is preliminary data.</text>
</comment>
<dbReference type="AlphaFoldDB" id="A0A1X0Y0J7"/>
<evidence type="ECO:0000259" key="5">
    <source>
        <dbReference type="PROSITE" id="PS51007"/>
    </source>
</evidence>